<keyword evidence="2" id="KW-1185">Reference proteome</keyword>
<name>A0ACB7I6S7_MANES</name>
<dbReference type="Proteomes" id="UP000091857">
    <property type="component" value="Chromosome 2"/>
</dbReference>
<dbReference type="EMBL" id="CM004388">
    <property type="protein sequence ID" value="KAG8660582.1"/>
    <property type="molecule type" value="Genomic_DNA"/>
</dbReference>
<proteinExistence type="predicted"/>
<evidence type="ECO:0000313" key="2">
    <source>
        <dbReference type="Proteomes" id="UP000091857"/>
    </source>
</evidence>
<comment type="caution">
    <text evidence="1">The sequence shown here is derived from an EMBL/GenBank/DDBJ whole genome shotgun (WGS) entry which is preliminary data.</text>
</comment>
<organism evidence="1 2">
    <name type="scientific">Manihot esculenta</name>
    <name type="common">Cassava</name>
    <name type="synonym">Jatropha manihot</name>
    <dbReference type="NCBI Taxonomy" id="3983"/>
    <lineage>
        <taxon>Eukaryota</taxon>
        <taxon>Viridiplantae</taxon>
        <taxon>Streptophyta</taxon>
        <taxon>Embryophyta</taxon>
        <taxon>Tracheophyta</taxon>
        <taxon>Spermatophyta</taxon>
        <taxon>Magnoliopsida</taxon>
        <taxon>eudicotyledons</taxon>
        <taxon>Gunneridae</taxon>
        <taxon>Pentapetalae</taxon>
        <taxon>rosids</taxon>
        <taxon>fabids</taxon>
        <taxon>Malpighiales</taxon>
        <taxon>Euphorbiaceae</taxon>
        <taxon>Crotonoideae</taxon>
        <taxon>Manihoteae</taxon>
        <taxon>Manihot</taxon>
    </lineage>
</organism>
<accession>A0ACB7I6S7</accession>
<evidence type="ECO:0000313" key="1">
    <source>
        <dbReference type="EMBL" id="KAG8660582.1"/>
    </source>
</evidence>
<sequence>MGSIGEEELFDQMVRDYYESESNTPNNIPSIIISSRHQSILQGILLEATDFEKQVLERVLMYIRNMGEPSSLKKWVVMRLQIDGYKASLCKTSWVSTSARSKVFQYVGDYEYIEVMMNINNSGKPTRIITDMEFRTQFEVARPTQTYKELIATLPSIFVATEERLNKIVSLICSAAKESLKEKGLHIPPWRKAKYMQLKWFSKNCKKVSVSPSTEMGSQENVEKVIVSRERQRKSWSCGSPSQEDWREAAMFKGETA</sequence>
<protein>
    <submittedName>
        <fullName evidence="1">Uncharacterized protein</fullName>
    </submittedName>
</protein>
<reference evidence="2" key="1">
    <citation type="journal article" date="2016" name="Nat. Biotechnol.">
        <title>Sequencing wild and cultivated cassava and related species reveals extensive interspecific hybridization and genetic diversity.</title>
        <authorList>
            <person name="Bredeson J.V."/>
            <person name="Lyons J.B."/>
            <person name="Prochnik S.E."/>
            <person name="Wu G.A."/>
            <person name="Ha C.M."/>
            <person name="Edsinger-Gonzales E."/>
            <person name="Grimwood J."/>
            <person name="Schmutz J."/>
            <person name="Rabbi I.Y."/>
            <person name="Egesi C."/>
            <person name="Nauluvula P."/>
            <person name="Lebot V."/>
            <person name="Ndunguru J."/>
            <person name="Mkamilo G."/>
            <person name="Bart R.S."/>
            <person name="Setter T.L."/>
            <person name="Gleadow R.M."/>
            <person name="Kulakow P."/>
            <person name="Ferguson M.E."/>
            <person name="Rounsley S."/>
            <person name="Rokhsar D.S."/>
        </authorList>
    </citation>
    <scope>NUCLEOTIDE SEQUENCE [LARGE SCALE GENOMIC DNA]</scope>
    <source>
        <strain evidence="2">cv. AM560-2</strain>
    </source>
</reference>
<gene>
    <name evidence="1" type="ORF">MANES_02G175700v8</name>
</gene>